<dbReference type="SUPFAM" id="SSF141000">
    <property type="entry name" value="Glu-tRNAGln amidotransferase C subunit"/>
    <property type="match status" value="1"/>
</dbReference>
<dbReference type="InterPro" id="IPR017920">
    <property type="entry name" value="COMM"/>
</dbReference>
<evidence type="ECO:0000313" key="3">
    <source>
        <dbReference type="Proteomes" id="UP000286097"/>
    </source>
</evidence>
<protein>
    <recommendedName>
        <fullName evidence="1">COMM domain-containing protein</fullName>
    </recommendedName>
</protein>
<dbReference type="Pfam" id="PF07258">
    <property type="entry name" value="COMM_domain"/>
    <property type="match status" value="1"/>
</dbReference>
<reference evidence="2 3" key="1">
    <citation type="submission" date="2018-06" db="EMBL/GenBank/DDBJ databases">
        <title>Comparative genomics of downy mildews reveals potential adaptations to biotrophy.</title>
        <authorList>
            <person name="Fletcher K."/>
            <person name="Klosterman S.J."/>
            <person name="Derevnina L."/>
            <person name="Martin F."/>
            <person name="Koike S."/>
            <person name="Reyes Chin-Wo S."/>
            <person name="Mou B."/>
            <person name="Michelmore R."/>
        </authorList>
    </citation>
    <scope>NUCLEOTIDE SEQUENCE [LARGE SCALE GENOMIC DNA]</scope>
    <source>
        <strain evidence="2 3">R13</strain>
    </source>
</reference>
<dbReference type="VEuPathDB" id="FungiDB:DD237_001043"/>
<comment type="caution">
    <text evidence="2">The sequence shown here is derived from an EMBL/GenBank/DDBJ whole genome shotgun (WGS) entry which is preliminary data.</text>
</comment>
<gene>
    <name evidence="2" type="ORF">DD237_001043</name>
</gene>
<dbReference type="Proteomes" id="UP000286097">
    <property type="component" value="Unassembled WGS sequence"/>
</dbReference>
<accession>A0A425CHQ2</accession>
<dbReference type="InterPro" id="IPR003837">
    <property type="entry name" value="GatC"/>
</dbReference>
<dbReference type="InterPro" id="IPR036113">
    <property type="entry name" value="Asp/Glu-ADT_sf_sub_c"/>
</dbReference>
<evidence type="ECO:0000259" key="1">
    <source>
        <dbReference type="PROSITE" id="PS51269"/>
    </source>
</evidence>
<organism evidence="2 3">
    <name type="scientific">Peronospora effusa</name>
    <dbReference type="NCBI Taxonomy" id="542832"/>
    <lineage>
        <taxon>Eukaryota</taxon>
        <taxon>Sar</taxon>
        <taxon>Stramenopiles</taxon>
        <taxon>Oomycota</taxon>
        <taxon>Peronosporomycetes</taxon>
        <taxon>Peronosporales</taxon>
        <taxon>Peronosporaceae</taxon>
        <taxon>Peronospora</taxon>
    </lineage>
</organism>
<dbReference type="InterPro" id="IPR037354">
    <property type="entry name" value="Commd2"/>
</dbReference>
<name>A0A425CHQ2_9STRA</name>
<dbReference type="PANTHER" id="PTHR15857:SF0">
    <property type="entry name" value="COMM DOMAIN-CONTAINING PROTEIN 2"/>
    <property type="match status" value="1"/>
</dbReference>
<evidence type="ECO:0000313" key="2">
    <source>
        <dbReference type="EMBL" id="RQM16546.1"/>
    </source>
</evidence>
<dbReference type="PANTHER" id="PTHR15857">
    <property type="entry name" value="COMM DOMAIN CONTAINING PROTEIN 2"/>
    <property type="match status" value="1"/>
</dbReference>
<dbReference type="GO" id="GO:0006450">
    <property type="term" value="P:regulation of translational fidelity"/>
    <property type="evidence" value="ECO:0007669"/>
    <property type="project" value="InterPro"/>
</dbReference>
<dbReference type="PROSITE" id="PS51269">
    <property type="entry name" value="COMM"/>
    <property type="match status" value="1"/>
</dbReference>
<dbReference type="AlphaFoldDB" id="A0A425CHQ2"/>
<dbReference type="Pfam" id="PF02686">
    <property type="entry name" value="GatC"/>
    <property type="match status" value="1"/>
</dbReference>
<dbReference type="EMBL" id="QKXF01000114">
    <property type="protein sequence ID" value="RQM16546.1"/>
    <property type="molecule type" value="Genomic_DNA"/>
</dbReference>
<dbReference type="Pfam" id="PF21672">
    <property type="entry name" value="COMM_HN"/>
    <property type="match status" value="1"/>
</dbReference>
<proteinExistence type="predicted"/>
<feature type="domain" description="COMM" evidence="1">
    <location>
        <begin position="126"/>
        <end position="199"/>
    </location>
</feature>
<sequence length="342" mass="38780">MSSYAADERVLEAIALTSTLSVENFEAVSKLAMRLFGSDKQHKRQFARTASASGWESEQMEKVVLAIAKMFMDAAKVEMSEDVFRMVVKGMSLPEQHVEVLAKLYKAHVKDIRECVSRETGTSISQYRNLEWRIDLELGTRFHYNKPKPIVTLRLDTTTQVSSSTVPQAQTTCFRVDYDGLKLMQHQLETALKEVDSVHCTQYLSFIAPLIPESLQEISSVPRMPSWSLQELHQEHNTMESVLTEQKLRELAELCHLHIDDEKLPGLLKDVESIIQCTKTIQNMTINENDINDVYAKSDFDDGIVAPLRNDVVTEGDCVDQVMANAAEKSGYYFKVPKVLQN</sequence>